<reference evidence="2" key="1">
    <citation type="journal article" date="2014" name="Int. J. Syst. Evol. Microbiol.">
        <title>Complete genome sequence of Corynebacterium casei LMG S-19264T (=DSM 44701T), isolated from a smear-ripened cheese.</title>
        <authorList>
            <consortium name="US DOE Joint Genome Institute (JGI-PGF)"/>
            <person name="Walter F."/>
            <person name="Albersmeier A."/>
            <person name="Kalinowski J."/>
            <person name="Ruckert C."/>
        </authorList>
    </citation>
    <scope>NUCLEOTIDE SEQUENCE</scope>
    <source>
        <strain evidence="2">CGMCC 1.15095</strain>
    </source>
</reference>
<dbReference type="AlphaFoldDB" id="A0A916TRT3"/>
<dbReference type="SUPFAM" id="SSF53335">
    <property type="entry name" value="S-adenosyl-L-methionine-dependent methyltransferases"/>
    <property type="match status" value="1"/>
</dbReference>
<reference evidence="2" key="2">
    <citation type="submission" date="2020-09" db="EMBL/GenBank/DDBJ databases">
        <authorList>
            <person name="Sun Q."/>
            <person name="Zhou Y."/>
        </authorList>
    </citation>
    <scope>NUCLEOTIDE SEQUENCE</scope>
    <source>
        <strain evidence="2">CGMCC 1.15095</strain>
    </source>
</reference>
<comment type="caution">
    <text evidence="2">The sequence shown here is derived from an EMBL/GenBank/DDBJ whole genome shotgun (WGS) entry which is preliminary data.</text>
</comment>
<evidence type="ECO:0000313" key="3">
    <source>
        <dbReference type="Proteomes" id="UP000608154"/>
    </source>
</evidence>
<dbReference type="CDD" id="cd02440">
    <property type="entry name" value="AdoMet_MTases"/>
    <property type="match status" value="1"/>
</dbReference>
<dbReference type="Pfam" id="PF13649">
    <property type="entry name" value="Methyltransf_25"/>
    <property type="match status" value="1"/>
</dbReference>
<dbReference type="InterPro" id="IPR041698">
    <property type="entry name" value="Methyltransf_25"/>
</dbReference>
<evidence type="ECO:0000313" key="2">
    <source>
        <dbReference type="EMBL" id="GGB99708.1"/>
    </source>
</evidence>
<feature type="domain" description="Methyltransferase" evidence="1">
    <location>
        <begin position="63"/>
        <end position="153"/>
    </location>
</feature>
<organism evidence="2 3">
    <name type="scientific">Novosphingobium endophyticum</name>
    <dbReference type="NCBI Taxonomy" id="1955250"/>
    <lineage>
        <taxon>Bacteria</taxon>
        <taxon>Pseudomonadati</taxon>
        <taxon>Pseudomonadota</taxon>
        <taxon>Alphaproteobacteria</taxon>
        <taxon>Sphingomonadales</taxon>
        <taxon>Sphingomonadaceae</taxon>
        <taxon>Novosphingobium</taxon>
    </lineage>
</organism>
<dbReference type="Proteomes" id="UP000608154">
    <property type="component" value="Unassembled WGS sequence"/>
</dbReference>
<proteinExistence type="predicted"/>
<dbReference type="InterPro" id="IPR029063">
    <property type="entry name" value="SAM-dependent_MTases_sf"/>
</dbReference>
<sequence length="235" mass="27378">MVNLRHRRHEPELMDGEDVSQQEFAACIEDLARVNTITRARPPTLDFIRRALKATPESRILTIVDVGYGAGDMLQAISWLAAKEGRGVRLIGFDINPRSEPVARRLATADMKIDFRTGDAFTMAAHEPVDIVISSLVTHHMEDGDIVRFLQWMEARARLGWFVNDLHRHWLSYHGFRVLAAAMRWHRFVRHDGPLSIARAFRKDDWNRLLREAGLPRARLRWKFPFRYCVERAQW</sequence>
<gene>
    <name evidence="2" type="ORF">GCM10011494_17730</name>
</gene>
<accession>A0A916TRT3</accession>
<evidence type="ECO:0000259" key="1">
    <source>
        <dbReference type="Pfam" id="PF13649"/>
    </source>
</evidence>
<protein>
    <recommendedName>
        <fullName evidence="1">Methyltransferase domain-containing protein</fullName>
    </recommendedName>
</protein>
<dbReference type="Gene3D" id="3.40.50.150">
    <property type="entry name" value="Vaccinia Virus protein VP39"/>
    <property type="match status" value="1"/>
</dbReference>
<name>A0A916TRT3_9SPHN</name>
<dbReference type="EMBL" id="BMHK01000009">
    <property type="protein sequence ID" value="GGB99708.1"/>
    <property type="molecule type" value="Genomic_DNA"/>
</dbReference>
<keyword evidence="3" id="KW-1185">Reference proteome</keyword>